<dbReference type="RefSeq" id="WP_174825969.1">
    <property type="nucleotide sequence ID" value="NZ_BKAJ01000119.1"/>
</dbReference>
<dbReference type="FunFam" id="3.20.20.100:FF:000004">
    <property type="entry name" value="Oxidoreductase, aldo/keto reductase"/>
    <property type="match status" value="1"/>
</dbReference>
<dbReference type="InterPro" id="IPR036812">
    <property type="entry name" value="NAD(P)_OxRdtase_dom_sf"/>
</dbReference>
<organism evidence="3 4">
    <name type="scientific">Reyranella soli</name>
    <dbReference type="NCBI Taxonomy" id="1230389"/>
    <lineage>
        <taxon>Bacteria</taxon>
        <taxon>Pseudomonadati</taxon>
        <taxon>Pseudomonadota</taxon>
        <taxon>Alphaproteobacteria</taxon>
        <taxon>Hyphomicrobiales</taxon>
        <taxon>Reyranellaceae</taxon>
        <taxon>Reyranella</taxon>
    </lineage>
</organism>
<gene>
    <name evidence="3" type="ORF">RSO01_62560</name>
</gene>
<dbReference type="GO" id="GO:0005829">
    <property type="term" value="C:cytosol"/>
    <property type="evidence" value="ECO:0007669"/>
    <property type="project" value="TreeGrafter"/>
</dbReference>
<dbReference type="SUPFAM" id="SSF51430">
    <property type="entry name" value="NAD(P)-linked oxidoreductase"/>
    <property type="match status" value="1"/>
</dbReference>
<evidence type="ECO:0000256" key="1">
    <source>
        <dbReference type="ARBA" id="ARBA00023002"/>
    </source>
</evidence>
<dbReference type="EMBL" id="BKAJ01000119">
    <property type="protein sequence ID" value="GEP59090.1"/>
    <property type="molecule type" value="Genomic_DNA"/>
</dbReference>
<comment type="caution">
    <text evidence="3">The sequence shown here is derived from an EMBL/GenBank/DDBJ whole genome shotgun (WGS) entry which is preliminary data.</text>
</comment>
<protein>
    <submittedName>
        <fullName evidence="3">Aldo/keto reductase</fullName>
    </submittedName>
</protein>
<dbReference type="GO" id="GO:0016491">
    <property type="term" value="F:oxidoreductase activity"/>
    <property type="evidence" value="ECO:0007669"/>
    <property type="project" value="UniProtKB-KW"/>
</dbReference>
<dbReference type="Proteomes" id="UP000321058">
    <property type="component" value="Unassembled WGS sequence"/>
</dbReference>
<evidence type="ECO:0000259" key="2">
    <source>
        <dbReference type="Pfam" id="PF00248"/>
    </source>
</evidence>
<feature type="domain" description="NADP-dependent oxidoreductase" evidence="2">
    <location>
        <begin position="15"/>
        <end position="320"/>
    </location>
</feature>
<reference evidence="3 4" key="1">
    <citation type="submission" date="2019-07" db="EMBL/GenBank/DDBJ databases">
        <title>Whole genome shotgun sequence of Reyranella soli NBRC 108950.</title>
        <authorList>
            <person name="Hosoyama A."/>
            <person name="Uohara A."/>
            <person name="Ohji S."/>
            <person name="Ichikawa N."/>
        </authorList>
    </citation>
    <scope>NUCLEOTIDE SEQUENCE [LARGE SCALE GENOMIC DNA]</scope>
    <source>
        <strain evidence="3 4">NBRC 108950</strain>
    </source>
</reference>
<dbReference type="InterPro" id="IPR020471">
    <property type="entry name" value="AKR"/>
</dbReference>
<accession>A0A512NJG3</accession>
<proteinExistence type="predicted"/>
<sequence length="331" mass="36335">MQHVKLGRTGLRVSRLCLGTMTFGLQCDAAQSNAILDAAAAGGVDFLDTADVYPLGGGHNTKGRTEQIVGDWLRGKRHDFILATKCVGQMGPKPWDLGMSRKHILDAIETSLKRLGTDYIDLYQLHGYDAHTPIDEALEALDTVVRSGKARYVGVSNWPAYKVARALGRSELKNLVRIDSVQPRYNLLFRSFERDLLPLCSEETIAVIPYNPLAGGLLTGKHDPKAAAPEGSRFQLGTAGPRYRERYWHEQEFSTIEALRKVAAEAGMNMATLAMRWVLSNPAITAPIIGASRPEQLADSLAAAEQGALPKDLKTKLDEITAEWRAVDAER</sequence>
<dbReference type="AlphaFoldDB" id="A0A512NJG3"/>
<dbReference type="InterPro" id="IPR050523">
    <property type="entry name" value="AKR_Detox_Biosynth"/>
</dbReference>
<evidence type="ECO:0000313" key="4">
    <source>
        <dbReference type="Proteomes" id="UP000321058"/>
    </source>
</evidence>
<dbReference type="Pfam" id="PF00248">
    <property type="entry name" value="Aldo_ket_red"/>
    <property type="match status" value="1"/>
</dbReference>
<keyword evidence="4" id="KW-1185">Reference proteome</keyword>
<dbReference type="PANTHER" id="PTHR43364:SF4">
    <property type="entry name" value="NAD(P)-LINKED OXIDOREDUCTASE SUPERFAMILY PROTEIN"/>
    <property type="match status" value="1"/>
</dbReference>
<dbReference type="InterPro" id="IPR023210">
    <property type="entry name" value="NADP_OxRdtase_dom"/>
</dbReference>
<dbReference type="PRINTS" id="PR00069">
    <property type="entry name" value="ALDKETRDTASE"/>
</dbReference>
<dbReference type="PANTHER" id="PTHR43364">
    <property type="entry name" value="NADH-SPECIFIC METHYLGLYOXAL REDUCTASE-RELATED"/>
    <property type="match status" value="1"/>
</dbReference>
<name>A0A512NJG3_9HYPH</name>
<dbReference type="Gene3D" id="3.20.20.100">
    <property type="entry name" value="NADP-dependent oxidoreductase domain"/>
    <property type="match status" value="1"/>
</dbReference>
<keyword evidence="1" id="KW-0560">Oxidoreductase</keyword>
<evidence type="ECO:0000313" key="3">
    <source>
        <dbReference type="EMBL" id="GEP59090.1"/>
    </source>
</evidence>